<reference evidence="1 2" key="1">
    <citation type="submission" date="2018-03" db="EMBL/GenBank/DDBJ databases">
        <authorList>
            <person name="Fogelqvist J."/>
        </authorList>
    </citation>
    <scope>NUCLEOTIDE SEQUENCE [LARGE SCALE GENOMIC DNA]</scope>
</reference>
<dbReference type="EMBL" id="OVEO01000004">
    <property type="protein sequence ID" value="SPQ95890.1"/>
    <property type="molecule type" value="Genomic_DNA"/>
</dbReference>
<dbReference type="AlphaFoldDB" id="A0A3P3Y7C0"/>
<dbReference type="InterPro" id="IPR050870">
    <property type="entry name" value="FAST_kinase"/>
</dbReference>
<dbReference type="GO" id="GO:0044528">
    <property type="term" value="P:regulation of mitochondrial mRNA stability"/>
    <property type="evidence" value="ECO:0007669"/>
    <property type="project" value="TreeGrafter"/>
</dbReference>
<dbReference type="GO" id="GO:0003723">
    <property type="term" value="F:RNA binding"/>
    <property type="evidence" value="ECO:0007669"/>
    <property type="project" value="TreeGrafter"/>
</dbReference>
<protein>
    <submittedName>
        <fullName evidence="1">Uncharacterized protein</fullName>
    </submittedName>
</protein>
<name>A0A3P3Y7C0_PLABS</name>
<evidence type="ECO:0000313" key="1">
    <source>
        <dbReference type="EMBL" id="SPQ95890.1"/>
    </source>
</evidence>
<dbReference type="PANTHER" id="PTHR21228:SF40">
    <property type="entry name" value="LD45607P"/>
    <property type="match status" value="1"/>
</dbReference>
<dbReference type="Proteomes" id="UP000290189">
    <property type="component" value="Unassembled WGS sequence"/>
</dbReference>
<dbReference type="GO" id="GO:0000963">
    <property type="term" value="P:mitochondrial RNA processing"/>
    <property type="evidence" value="ECO:0007669"/>
    <property type="project" value="TreeGrafter"/>
</dbReference>
<evidence type="ECO:0000313" key="2">
    <source>
        <dbReference type="Proteomes" id="UP000290189"/>
    </source>
</evidence>
<accession>A0A3P3Y7C0</accession>
<dbReference type="PANTHER" id="PTHR21228">
    <property type="entry name" value="FAST LEU-RICH DOMAIN-CONTAINING"/>
    <property type="match status" value="1"/>
</dbReference>
<organism evidence="1 2">
    <name type="scientific">Plasmodiophora brassicae</name>
    <name type="common">Clubroot disease agent</name>
    <dbReference type="NCBI Taxonomy" id="37360"/>
    <lineage>
        <taxon>Eukaryota</taxon>
        <taxon>Sar</taxon>
        <taxon>Rhizaria</taxon>
        <taxon>Endomyxa</taxon>
        <taxon>Phytomyxea</taxon>
        <taxon>Plasmodiophorida</taxon>
        <taxon>Plasmodiophoridae</taxon>
        <taxon>Plasmodiophora</taxon>
    </lineage>
</organism>
<dbReference type="GO" id="GO:0005759">
    <property type="term" value="C:mitochondrial matrix"/>
    <property type="evidence" value="ECO:0007669"/>
    <property type="project" value="TreeGrafter"/>
</dbReference>
<sequence>MSTSTTRVRRVMNTLETVVQLSDQIRDAQSQCLQQINDILARTGAQQSTVASLAMDDPDDLFDRYMPVCPDYFLDDDTSRHCRGGGASPRTRAARVQLPRGGNGRWPSQPAALRERGVAPPPDQTCATVDDLVAVLDKEMGAGTRPDLSHLNQVNVCTAFHRLAKLHLASWTSLRTEVRGALIARLTDCVPQFDARHFPNLLWAFAVLRGSIFADPEAEGLFEGVLRRAESVYADPQVSVQPQFLSNMLWALSLLERRQQALLECLGSRAQALFTSDNATGGFRSQEFANIVWGFGRLHAGTPELFDTFANAVGPVFDSVAEEESLRGLPQTISNVSLGFAHSAHASEPARRAALEACESKAILSQFTEQGLCNVAWSMGLPKICLPNFLGGIAVELESRRTIQRPVHWLIVLWSMIRCEFMRESLFVTFGNRVTPHVKRLGDRDLQSCLSLYRRADVHSPRFVNAVIQEAERRQLVLLGNA</sequence>
<keyword evidence="1" id="KW-0496">Mitochondrion</keyword>
<gene>
    <name evidence="1" type="ORF">PLBR_LOCUS3105</name>
</gene>
<dbReference type="GO" id="GO:0035770">
    <property type="term" value="C:ribonucleoprotein granule"/>
    <property type="evidence" value="ECO:0007669"/>
    <property type="project" value="TreeGrafter"/>
</dbReference>
<proteinExistence type="predicted"/>
<geneLocation type="mitochondrion" evidence="1"/>